<dbReference type="Gene3D" id="3.40.630.10">
    <property type="entry name" value="Zn peptidases"/>
    <property type="match status" value="1"/>
</dbReference>
<sequence length="71" mass="7564">MAAMRGIDFESSGAQHGYIGLTQSDNVNDSALIPVPVSVVSSGPGSTALLISGTHGDEYEGRWRCRLWRVS</sequence>
<name>A0A2H1HXQ5_9MICO</name>
<protein>
    <recommendedName>
        <fullName evidence="3">Succinylglutamate desuccinylase / Aspartoacylase family protein</fullName>
    </recommendedName>
</protein>
<evidence type="ECO:0000313" key="2">
    <source>
        <dbReference type="Proteomes" id="UP000234382"/>
    </source>
</evidence>
<evidence type="ECO:0000313" key="1">
    <source>
        <dbReference type="EMBL" id="SMX67713.1"/>
    </source>
</evidence>
<dbReference type="SUPFAM" id="SSF53187">
    <property type="entry name" value="Zn-dependent exopeptidases"/>
    <property type="match status" value="1"/>
</dbReference>
<dbReference type="AlphaFoldDB" id="A0A2H1HXQ5"/>
<dbReference type="EMBL" id="FXYX01000001">
    <property type="protein sequence ID" value="SMX67713.1"/>
    <property type="molecule type" value="Genomic_DNA"/>
</dbReference>
<dbReference type="Proteomes" id="UP000234382">
    <property type="component" value="Unassembled WGS sequence"/>
</dbReference>
<accession>A0A2H1HXQ5</accession>
<proteinExistence type="predicted"/>
<keyword evidence="2" id="KW-1185">Reference proteome</keyword>
<evidence type="ECO:0008006" key="3">
    <source>
        <dbReference type="Google" id="ProtNLM"/>
    </source>
</evidence>
<organism evidence="1 2">
    <name type="scientific">Brevibacterium iodinum ATCC 49514</name>
    <dbReference type="NCBI Taxonomy" id="1255616"/>
    <lineage>
        <taxon>Bacteria</taxon>
        <taxon>Bacillati</taxon>
        <taxon>Actinomycetota</taxon>
        <taxon>Actinomycetes</taxon>
        <taxon>Micrococcales</taxon>
        <taxon>Brevibacteriaceae</taxon>
        <taxon>Brevibacterium</taxon>
    </lineage>
</organism>
<reference evidence="2" key="1">
    <citation type="submission" date="2017-03" db="EMBL/GenBank/DDBJ databases">
        <authorList>
            <person name="Monnet C."/>
        </authorList>
    </citation>
    <scope>NUCLEOTIDE SEQUENCE [LARGE SCALE GENOMIC DNA]</scope>
    <source>
        <strain evidence="2">ATCC 49514</strain>
    </source>
</reference>
<gene>
    <name evidence="1" type="ORF">BI49514_00485</name>
</gene>